<evidence type="ECO:0000313" key="1">
    <source>
        <dbReference type="EMBL" id="VVB12085.1"/>
    </source>
</evidence>
<organism evidence="1 2">
    <name type="scientific">Arabis nemorensis</name>
    <dbReference type="NCBI Taxonomy" id="586526"/>
    <lineage>
        <taxon>Eukaryota</taxon>
        <taxon>Viridiplantae</taxon>
        <taxon>Streptophyta</taxon>
        <taxon>Embryophyta</taxon>
        <taxon>Tracheophyta</taxon>
        <taxon>Spermatophyta</taxon>
        <taxon>Magnoliopsida</taxon>
        <taxon>eudicotyledons</taxon>
        <taxon>Gunneridae</taxon>
        <taxon>Pentapetalae</taxon>
        <taxon>rosids</taxon>
        <taxon>malvids</taxon>
        <taxon>Brassicales</taxon>
        <taxon>Brassicaceae</taxon>
        <taxon>Arabideae</taxon>
        <taxon>Arabis</taxon>
    </lineage>
</organism>
<reference evidence="1" key="1">
    <citation type="submission" date="2019-07" db="EMBL/GenBank/DDBJ databases">
        <authorList>
            <person name="Dittberner H."/>
        </authorList>
    </citation>
    <scope>NUCLEOTIDE SEQUENCE [LARGE SCALE GENOMIC DNA]</scope>
</reference>
<gene>
    <name evidence="1" type="ORF">ANE_LOCUS22529</name>
</gene>
<dbReference type="OrthoDB" id="687843at2759"/>
<name>A0A565CEN3_9BRAS</name>
<dbReference type="AlphaFoldDB" id="A0A565CEN3"/>
<protein>
    <submittedName>
        <fullName evidence="1">Uncharacterized protein</fullName>
    </submittedName>
</protein>
<comment type="caution">
    <text evidence="1">The sequence shown here is derived from an EMBL/GenBank/DDBJ whole genome shotgun (WGS) entry which is preliminary data.</text>
</comment>
<dbReference type="EMBL" id="CABITT030000007">
    <property type="protein sequence ID" value="VVB12085.1"/>
    <property type="molecule type" value="Genomic_DNA"/>
</dbReference>
<accession>A0A565CEN3</accession>
<sequence length="77" mass="8673">MRLPPRRFLTPDKRKERDGVISSVVEKPPEVAVMKLPPPSNLNPTPELGQEDIFQGCVSKPYHITPLHTSKSEADRI</sequence>
<evidence type="ECO:0000313" key="2">
    <source>
        <dbReference type="Proteomes" id="UP000489600"/>
    </source>
</evidence>
<dbReference type="Proteomes" id="UP000489600">
    <property type="component" value="Unassembled WGS sequence"/>
</dbReference>
<keyword evidence="2" id="KW-1185">Reference proteome</keyword>
<proteinExistence type="predicted"/>